<dbReference type="AlphaFoldDB" id="A0ABD2NF70"/>
<keyword evidence="2" id="KW-0964">Secreted</keyword>
<organism evidence="6 7">
    <name type="scientific">Cryptolaemus montrouzieri</name>
    <dbReference type="NCBI Taxonomy" id="559131"/>
    <lineage>
        <taxon>Eukaryota</taxon>
        <taxon>Metazoa</taxon>
        <taxon>Ecdysozoa</taxon>
        <taxon>Arthropoda</taxon>
        <taxon>Hexapoda</taxon>
        <taxon>Insecta</taxon>
        <taxon>Pterygota</taxon>
        <taxon>Neoptera</taxon>
        <taxon>Endopterygota</taxon>
        <taxon>Coleoptera</taxon>
        <taxon>Polyphaga</taxon>
        <taxon>Cucujiformia</taxon>
        <taxon>Coccinelloidea</taxon>
        <taxon>Coccinellidae</taxon>
        <taxon>Scymninae</taxon>
        <taxon>Scymnini</taxon>
        <taxon>Cryptolaemus</taxon>
    </lineage>
</organism>
<keyword evidence="7" id="KW-1185">Reference proteome</keyword>
<protein>
    <recommendedName>
        <fullName evidence="5">SCP domain-containing protein</fullName>
    </recommendedName>
</protein>
<dbReference type="SUPFAM" id="SSF55797">
    <property type="entry name" value="PR-1-like"/>
    <property type="match status" value="1"/>
</dbReference>
<feature type="signal peptide" evidence="4">
    <location>
        <begin position="1"/>
        <end position="19"/>
    </location>
</feature>
<keyword evidence="3" id="KW-0812">Transmembrane</keyword>
<dbReference type="Pfam" id="PF00188">
    <property type="entry name" value="CAP"/>
    <property type="match status" value="1"/>
</dbReference>
<feature type="domain" description="SCP" evidence="5">
    <location>
        <begin position="58"/>
        <end position="209"/>
    </location>
</feature>
<keyword evidence="3" id="KW-1133">Transmembrane helix</keyword>
<gene>
    <name evidence="6" type="ORF">HHI36_012442</name>
</gene>
<comment type="subcellular location">
    <subcellularLocation>
        <location evidence="1">Secreted</location>
    </subcellularLocation>
</comment>
<evidence type="ECO:0000256" key="3">
    <source>
        <dbReference type="SAM" id="Phobius"/>
    </source>
</evidence>
<evidence type="ECO:0000313" key="6">
    <source>
        <dbReference type="EMBL" id="KAL3277084.1"/>
    </source>
</evidence>
<dbReference type="GO" id="GO:0005576">
    <property type="term" value="C:extracellular region"/>
    <property type="evidence" value="ECO:0007669"/>
    <property type="project" value="UniProtKB-SubCell"/>
</dbReference>
<dbReference type="InterPro" id="IPR035940">
    <property type="entry name" value="CAP_sf"/>
</dbReference>
<dbReference type="EMBL" id="JABFTP020000103">
    <property type="protein sequence ID" value="KAL3277084.1"/>
    <property type="molecule type" value="Genomic_DNA"/>
</dbReference>
<evidence type="ECO:0000256" key="1">
    <source>
        <dbReference type="ARBA" id="ARBA00004613"/>
    </source>
</evidence>
<evidence type="ECO:0000256" key="4">
    <source>
        <dbReference type="SAM" id="SignalP"/>
    </source>
</evidence>
<evidence type="ECO:0000313" key="7">
    <source>
        <dbReference type="Proteomes" id="UP001516400"/>
    </source>
</evidence>
<dbReference type="SMART" id="SM00198">
    <property type="entry name" value="SCP"/>
    <property type="match status" value="1"/>
</dbReference>
<evidence type="ECO:0000256" key="2">
    <source>
        <dbReference type="ARBA" id="ARBA00022525"/>
    </source>
</evidence>
<feature type="transmembrane region" description="Helical" evidence="3">
    <location>
        <begin position="290"/>
        <end position="313"/>
    </location>
</feature>
<dbReference type="InterPro" id="IPR014044">
    <property type="entry name" value="CAP_dom"/>
</dbReference>
<keyword evidence="4" id="KW-0732">Signal</keyword>
<evidence type="ECO:0000259" key="5">
    <source>
        <dbReference type="SMART" id="SM00198"/>
    </source>
</evidence>
<proteinExistence type="predicted"/>
<name>A0ABD2NF70_9CUCU</name>
<feature type="chain" id="PRO_5044747016" description="SCP domain-containing protein" evidence="4">
    <location>
        <begin position="20"/>
        <end position="320"/>
    </location>
</feature>
<keyword evidence="3" id="KW-0472">Membrane</keyword>
<sequence>MLYDFFKMLVYFFLLQCKSFQLSYIPNFFPYCYNETLCHTECGCIGKLDCFLLEMNENTRQSILFFHNKIRNEKYIPNFQPSGMVLLQYDDQLEEISKCWASTCQNDYSSCFKTPKFDDTSQSIFQISLGNDSPNINLWWQAMDTLLHQIFRLPMEIVSSIPSGKHTNKVYNYAQVMSDRTMYVGCSWSIFYGWLNFVCSYGPRGPRQDEIVYKVGKLCTSCLEGYDCDNGSAFQNLCRPVPDILQFGQQSLLSDSSTVEKNKKVIDPHTEKAVVLDPDVEDDNIEHNGMLIGVMVCLSILSLVSAIGIVIIYTHGHRCR</sequence>
<accession>A0ABD2NF70</accession>
<dbReference type="CDD" id="cd05380">
    <property type="entry name" value="CAP_euk"/>
    <property type="match status" value="1"/>
</dbReference>
<dbReference type="Proteomes" id="UP001516400">
    <property type="component" value="Unassembled WGS sequence"/>
</dbReference>
<comment type="caution">
    <text evidence="6">The sequence shown here is derived from an EMBL/GenBank/DDBJ whole genome shotgun (WGS) entry which is preliminary data.</text>
</comment>
<dbReference type="Gene3D" id="3.40.33.10">
    <property type="entry name" value="CAP"/>
    <property type="match status" value="1"/>
</dbReference>
<reference evidence="6 7" key="1">
    <citation type="journal article" date="2021" name="BMC Biol.">
        <title>Horizontally acquired antibacterial genes associated with adaptive radiation of ladybird beetles.</title>
        <authorList>
            <person name="Li H.S."/>
            <person name="Tang X.F."/>
            <person name="Huang Y.H."/>
            <person name="Xu Z.Y."/>
            <person name="Chen M.L."/>
            <person name="Du X.Y."/>
            <person name="Qiu B.Y."/>
            <person name="Chen P.T."/>
            <person name="Zhang W."/>
            <person name="Slipinski A."/>
            <person name="Escalona H.E."/>
            <person name="Waterhouse R.M."/>
            <person name="Zwick A."/>
            <person name="Pang H."/>
        </authorList>
    </citation>
    <scope>NUCLEOTIDE SEQUENCE [LARGE SCALE GENOMIC DNA]</scope>
    <source>
        <strain evidence="6">SYSU2018</strain>
    </source>
</reference>